<feature type="compositionally biased region" description="Basic and acidic residues" evidence="1">
    <location>
        <begin position="21"/>
        <end position="31"/>
    </location>
</feature>
<dbReference type="PROSITE" id="PS50994">
    <property type="entry name" value="INTEGRASE"/>
    <property type="match status" value="1"/>
</dbReference>
<sequence>MAGVHHPRPRRHERVRELAAAAEHHPEERPTNHPQTQGKVERLQQTLKRWLAAQAPALTVEALQTQLDIFQTYYNEQRPHRSLQRRTPAEAYTARSKAGPAGTVGGHWRIREDRIDDSGVPTTKVRASWMSRDICPLCLKTSRSSG</sequence>
<evidence type="ECO:0000259" key="2">
    <source>
        <dbReference type="PROSITE" id="PS50994"/>
    </source>
</evidence>
<dbReference type="Proteomes" id="UP001589896">
    <property type="component" value="Unassembled WGS sequence"/>
</dbReference>
<feature type="compositionally biased region" description="Polar residues" evidence="1">
    <location>
        <begin position="32"/>
        <end position="42"/>
    </location>
</feature>
<dbReference type="InterPro" id="IPR036397">
    <property type="entry name" value="RNaseH_sf"/>
</dbReference>
<dbReference type="SUPFAM" id="SSF53098">
    <property type="entry name" value="Ribonuclease H-like"/>
    <property type="match status" value="1"/>
</dbReference>
<feature type="region of interest" description="Disordered" evidence="1">
    <location>
        <begin position="78"/>
        <end position="105"/>
    </location>
</feature>
<accession>A0ABV6S0K2</accession>
<feature type="region of interest" description="Disordered" evidence="1">
    <location>
        <begin position="21"/>
        <end position="42"/>
    </location>
</feature>
<comment type="caution">
    <text evidence="3">The sequence shown here is derived from an EMBL/GenBank/DDBJ whole genome shotgun (WGS) entry which is preliminary data.</text>
</comment>
<dbReference type="EMBL" id="JBHLTG010000008">
    <property type="protein sequence ID" value="MFC0681658.1"/>
    <property type="molecule type" value="Genomic_DNA"/>
</dbReference>
<name>A0ABV6S0K2_9GAMM</name>
<dbReference type="InterPro" id="IPR012337">
    <property type="entry name" value="RNaseH-like_sf"/>
</dbReference>
<organism evidence="3 4">
    <name type="scientific">Lysobacter korlensis</name>
    <dbReference type="NCBI Taxonomy" id="553636"/>
    <lineage>
        <taxon>Bacteria</taxon>
        <taxon>Pseudomonadati</taxon>
        <taxon>Pseudomonadota</taxon>
        <taxon>Gammaproteobacteria</taxon>
        <taxon>Lysobacterales</taxon>
        <taxon>Lysobacteraceae</taxon>
        <taxon>Lysobacter</taxon>
    </lineage>
</organism>
<dbReference type="InterPro" id="IPR001584">
    <property type="entry name" value="Integrase_cat-core"/>
</dbReference>
<evidence type="ECO:0000313" key="3">
    <source>
        <dbReference type="EMBL" id="MFC0681658.1"/>
    </source>
</evidence>
<reference evidence="3 4" key="1">
    <citation type="submission" date="2024-09" db="EMBL/GenBank/DDBJ databases">
        <authorList>
            <person name="Sun Q."/>
            <person name="Mori K."/>
        </authorList>
    </citation>
    <scope>NUCLEOTIDE SEQUENCE [LARGE SCALE GENOMIC DNA]</scope>
    <source>
        <strain evidence="3 4">KCTC 23076</strain>
    </source>
</reference>
<evidence type="ECO:0000256" key="1">
    <source>
        <dbReference type="SAM" id="MobiDB-lite"/>
    </source>
</evidence>
<evidence type="ECO:0000313" key="4">
    <source>
        <dbReference type="Proteomes" id="UP001589896"/>
    </source>
</evidence>
<feature type="domain" description="Integrase catalytic" evidence="2">
    <location>
        <begin position="33"/>
        <end position="96"/>
    </location>
</feature>
<dbReference type="RefSeq" id="WP_386674675.1">
    <property type="nucleotide sequence ID" value="NZ_JBHLTG010000008.1"/>
</dbReference>
<gene>
    <name evidence="3" type="ORF">ACFFGH_27830</name>
</gene>
<keyword evidence="4" id="KW-1185">Reference proteome</keyword>
<proteinExistence type="predicted"/>
<protein>
    <submittedName>
        <fullName evidence="3">Integrase core domain-containing protein</fullName>
    </submittedName>
</protein>
<dbReference type="Pfam" id="PF13683">
    <property type="entry name" value="rve_3"/>
    <property type="match status" value="1"/>
</dbReference>
<dbReference type="Gene3D" id="3.30.420.10">
    <property type="entry name" value="Ribonuclease H-like superfamily/Ribonuclease H"/>
    <property type="match status" value="1"/>
</dbReference>